<dbReference type="EMBL" id="JAFHKK010000014">
    <property type="protein sequence ID" value="MBN2964588.1"/>
    <property type="molecule type" value="Genomic_DNA"/>
</dbReference>
<organism evidence="6 7">
    <name type="scientific">Sulfurospirillum tamanense</name>
    <dbReference type="NCBI Taxonomy" id="2813362"/>
    <lineage>
        <taxon>Bacteria</taxon>
        <taxon>Pseudomonadati</taxon>
        <taxon>Campylobacterota</taxon>
        <taxon>Epsilonproteobacteria</taxon>
        <taxon>Campylobacterales</taxon>
        <taxon>Sulfurospirillaceae</taxon>
        <taxon>Sulfurospirillum</taxon>
    </lineage>
</organism>
<keyword evidence="6" id="KW-0808">Transferase</keyword>
<dbReference type="Pfam" id="PF02518">
    <property type="entry name" value="HATPase_c"/>
    <property type="match status" value="1"/>
</dbReference>
<evidence type="ECO:0000256" key="2">
    <source>
        <dbReference type="ARBA" id="ARBA00012438"/>
    </source>
</evidence>
<dbReference type="SUPFAM" id="SSF55874">
    <property type="entry name" value="ATPase domain of HSP90 chaperone/DNA topoisomerase II/histidine kinase"/>
    <property type="match status" value="1"/>
</dbReference>
<gene>
    <name evidence="6" type="ORF">JWV37_07335</name>
</gene>
<dbReference type="SUPFAM" id="SSF55785">
    <property type="entry name" value="PYP-like sensor domain (PAS domain)"/>
    <property type="match status" value="1"/>
</dbReference>
<evidence type="ECO:0000256" key="4">
    <source>
        <dbReference type="SAM" id="Phobius"/>
    </source>
</evidence>
<dbReference type="InterPro" id="IPR003661">
    <property type="entry name" value="HisK_dim/P_dom"/>
</dbReference>
<accession>A0ABS2WSK9</accession>
<feature type="transmembrane region" description="Helical" evidence="4">
    <location>
        <begin position="339"/>
        <end position="358"/>
    </location>
</feature>
<name>A0ABS2WSK9_9BACT</name>
<dbReference type="InterPro" id="IPR035965">
    <property type="entry name" value="PAS-like_dom_sf"/>
</dbReference>
<comment type="caution">
    <text evidence="6">The sequence shown here is derived from an EMBL/GenBank/DDBJ whole genome shotgun (WGS) entry which is preliminary data.</text>
</comment>
<dbReference type="Gene3D" id="3.30.450.20">
    <property type="entry name" value="PAS domain"/>
    <property type="match status" value="1"/>
</dbReference>
<protein>
    <recommendedName>
        <fullName evidence="2">histidine kinase</fullName>
        <ecNumber evidence="2">2.7.13.3</ecNumber>
    </recommendedName>
</protein>
<evidence type="ECO:0000259" key="5">
    <source>
        <dbReference type="PROSITE" id="PS50109"/>
    </source>
</evidence>
<proteinExistence type="predicted"/>
<dbReference type="SMART" id="SM00387">
    <property type="entry name" value="HATPase_c"/>
    <property type="match status" value="1"/>
</dbReference>
<dbReference type="CDD" id="cd00082">
    <property type="entry name" value="HisKA"/>
    <property type="match status" value="1"/>
</dbReference>
<keyword evidence="3" id="KW-0597">Phosphoprotein</keyword>
<dbReference type="Gene3D" id="3.40.50.2300">
    <property type="match status" value="1"/>
</dbReference>
<dbReference type="PANTHER" id="PTHR43065">
    <property type="entry name" value="SENSOR HISTIDINE KINASE"/>
    <property type="match status" value="1"/>
</dbReference>
<dbReference type="Gene3D" id="3.30.565.10">
    <property type="entry name" value="Histidine kinase-like ATPase, C-terminal domain"/>
    <property type="match status" value="1"/>
</dbReference>
<feature type="domain" description="Histidine kinase" evidence="5">
    <location>
        <begin position="503"/>
        <end position="722"/>
    </location>
</feature>
<dbReference type="Gene3D" id="1.10.287.130">
    <property type="match status" value="1"/>
</dbReference>
<keyword evidence="6" id="KW-0418">Kinase</keyword>
<keyword evidence="4" id="KW-0472">Membrane</keyword>
<dbReference type="CDD" id="cd00130">
    <property type="entry name" value="PAS"/>
    <property type="match status" value="1"/>
</dbReference>
<dbReference type="GO" id="GO:0016301">
    <property type="term" value="F:kinase activity"/>
    <property type="evidence" value="ECO:0007669"/>
    <property type="project" value="UniProtKB-KW"/>
</dbReference>
<sequence length="725" mass="82924">MRIVVLLVFCFASLLWASYDKEILLLQSYNKGLKWTDGISLGVESVFKDYPEYEITTEYMDSKKIDSPEYFQTVLELYRKKFTGRRYEVVIVADNFAFEFALEHGSTLFPNTPIVFCGVENFDPMQLQIHQATYKTTGIVEYKEVDKTFELIDALVPNLQKVYIISDKAYSSRRIKEQIFQAKEKYLERFEIIYDNDILLETLPQKLAQLPVRSAVLFTSLYRDTREIYVPYAKLKSFFKETQLPIFALTSIHLDEGVVGGIMVDPFTQGSEAAKKALEILGGISPMDIPITTPQAQPMFDMNMLTKHALLTEALPKNSIIINMPLGFLERNRELVNSVFTLSPLLLFFTIALLFGLYKKTVLEEQMRAQNELDSVLLNTIQSAIFWRSHEGILLGCNRALCTLLNKPKKELIGHHITQIMPNLKDFMREEEGSFKTDIELSYVDIDGKKRDLMIRRKRFERGVVTIMTDVTEKRKIELEYKRHEQFVLQRSKQSEVGEMLASIAHQWKTPLIEISAIAQSLVYARKKHAITQEEAKAFSMEIMEQVSYMTQTIDDFRAFIKPSTKPVVFCVKDAIEDILKILNHTLKYNYITSIFTCKDEDIALQTYGYPNEFKQTLLNIINNAKDAIIKQRIAGKKAGQITITLSQTAHNAILGIEDDGGGMDPESLPHVFDPFYSTKEHGDGFGLYMAKLIIEDKMQGRILASNTDKGAKISIHLAKNTSNG</sequence>
<dbReference type="PRINTS" id="PR00344">
    <property type="entry name" value="BCTRLSENSOR"/>
</dbReference>
<dbReference type="RefSeq" id="WP_205459140.1">
    <property type="nucleotide sequence ID" value="NZ_JAFHKK010000014.1"/>
</dbReference>
<dbReference type="PANTHER" id="PTHR43065:SF42">
    <property type="entry name" value="TWO-COMPONENT SENSOR PPRA"/>
    <property type="match status" value="1"/>
</dbReference>
<dbReference type="InterPro" id="IPR004358">
    <property type="entry name" value="Sig_transdc_His_kin-like_C"/>
</dbReference>
<keyword evidence="4" id="KW-1133">Transmembrane helix</keyword>
<dbReference type="CDD" id="cd00075">
    <property type="entry name" value="HATPase"/>
    <property type="match status" value="1"/>
</dbReference>
<dbReference type="Proteomes" id="UP000703590">
    <property type="component" value="Unassembled WGS sequence"/>
</dbReference>
<dbReference type="EC" id="2.7.13.3" evidence="2"/>
<evidence type="ECO:0000313" key="7">
    <source>
        <dbReference type="Proteomes" id="UP000703590"/>
    </source>
</evidence>
<dbReference type="InterPro" id="IPR000014">
    <property type="entry name" value="PAS"/>
</dbReference>
<dbReference type="InterPro" id="IPR003594">
    <property type="entry name" value="HATPase_dom"/>
</dbReference>
<dbReference type="SUPFAM" id="SSF47384">
    <property type="entry name" value="Homodimeric domain of signal transducing histidine kinase"/>
    <property type="match status" value="1"/>
</dbReference>
<dbReference type="Pfam" id="PF13426">
    <property type="entry name" value="PAS_9"/>
    <property type="match status" value="1"/>
</dbReference>
<dbReference type="InterPro" id="IPR036890">
    <property type="entry name" value="HATPase_C_sf"/>
</dbReference>
<evidence type="ECO:0000256" key="3">
    <source>
        <dbReference type="ARBA" id="ARBA00022553"/>
    </source>
</evidence>
<comment type="catalytic activity">
    <reaction evidence="1">
        <text>ATP + protein L-histidine = ADP + protein N-phospho-L-histidine.</text>
        <dbReference type="EC" id="2.7.13.3"/>
    </reaction>
</comment>
<evidence type="ECO:0000313" key="6">
    <source>
        <dbReference type="EMBL" id="MBN2964588.1"/>
    </source>
</evidence>
<reference evidence="6" key="2">
    <citation type="submission" date="2021-02" db="EMBL/GenBank/DDBJ databases">
        <authorList>
            <person name="Merkel A.Y."/>
        </authorList>
    </citation>
    <scope>NUCLEOTIDE SEQUENCE</scope>
    <source>
        <strain evidence="6">T05b</strain>
    </source>
</reference>
<keyword evidence="4" id="KW-0812">Transmembrane</keyword>
<keyword evidence="7" id="KW-1185">Reference proteome</keyword>
<dbReference type="InterPro" id="IPR036097">
    <property type="entry name" value="HisK_dim/P_sf"/>
</dbReference>
<dbReference type="Pfam" id="PF04392">
    <property type="entry name" value="ABC_sub_bind"/>
    <property type="match status" value="1"/>
</dbReference>
<dbReference type="InterPro" id="IPR007487">
    <property type="entry name" value="ABC_transpt-TYRBP-like"/>
</dbReference>
<dbReference type="InterPro" id="IPR005467">
    <property type="entry name" value="His_kinase_dom"/>
</dbReference>
<evidence type="ECO:0000256" key="1">
    <source>
        <dbReference type="ARBA" id="ARBA00000085"/>
    </source>
</evidence>
<reference evidence="6" key="1">
    <citation type="submission" date="2021-02" db="EMBL/GenBank/DDBJ databases">
        <title>Sulfurospirillum tamanensis sp. nov.</title>
        <authorList>
            <person name="Frolova A."/>
            <person name="Merkel A."/>
            <person name="Slobodkin A."/>
        </authorList>
    </citation>
    <scope>NUCLEOTIDE SEQUENCE</scope>
    <source>
        <strain evidence="6">T05b</strain>
    </source>
</reference>
<dbReference type="PROSITE" id="PS50109">
    <property type="entry name" value="HIS_KIN"/>
    <property type="match status" value="1"/>
</dbReference>